<evidence type="ECO:0000256" key="5">
    <source>
        <dbReference type="ARBA" id="ARBA00023136"/>
    </source>
</evidence>
<reference evidence="7" key="1">
    <citation type="submission" date="2020-06" db="EMBL/GenBank/DDBJ databases">
        <title>REHAB project genomes.</title>
        <authorList>
            <person name="Shaw L.P."/>
        </authorList>
    </citation>
    <scope>NUCLEOTIDE SEQUENCE</scope>
    <source>
        <strain evidence="7">RHBSTW-00474</strain>
    </source>
</reference>
<evidence type="ECO:0000256" key="3">
    <source>
        <dbReference type="ARBA" id="ARBA00017424"/>
    </source>
</evidence>
<dbReference type="CDD" id="cd09971">
    <property type="entry name" value="SdiA-regulated"/>
    <property type="match status" value="1"/>
</dbReference>
<evidence type="ECO:0000313" key="7">
    <source>
        <dbReference type="EMBL" id="MBA7721672.1"/>
    </source>
</evidence>
<evidence type="ECO:0000256" key="2">
    <source>
        <dbReference type="ARBA" id="ARBA00009852"/>
    </source>
</evidence>
<feature type="transmembrane region" description="Helical" evidence="6">
    <location>
        <begin position="15"/>
        <end position="36"/>
    </location>
</feature>
<keyword evidence="6" id="KW-1133">Transmembrane helix</keyword>
<comment type="caution">
    <text evidence="7">The sequence shown here is derived from an EMBL/GenBank/DDBJ whole genome shotgun (WGS) entry which is preliminary data.</text>
</comment>
<dbReference type="Proteomes" id="UP000622722">
    <property type="component" value="Unassembled WGS sequence"/>
</dbReference>
<protein>
    <recommendedName>
        <fullName evidence="3">Uncharacterized protein YjiK</fullName>
    </recommendedName>
</protein>
<name>A0A8H9XU92_ECOLX</name>
<dbReference type="InterPro" id="IPR009722">
    <property type="entry name" value="YjiK/CarP"/>
</dbReference>
<organism evidence="7 8">
    <name type="scientific">Escherichia coli</name>
    <dbReference type="NCBI Taxonomy" id="562"/>
    <lineage>
        <taxon>Bacteria</taxon>
        <taxon>Pseudomonadati</taxon>
        <taxon>Pseudomonadota</taxon>
        <taxon>Gammaproteobacteria</taxon>
        <taxon>Enterobacterales</taxon>
        <taxon>Enterobacteriaceae</taxon>
        <taxon>Escherichia</taxon>
    </lineage>
</organism>
<dbReference type="AlphaFoldDB" id="A0A8H9XU92"/>
<evidence type="ECO:0000256" key="1">
    <source>
        <dbReference type="ARBA" id="ARBA00004162"/>
    </source>
</evidence>
<evidence type="ECO:0000256" key="4">
    <source>
        <dbReference type="ARBA" id="ARBA00022475"/>
    </source>
</evidence>
<accession>A0A8H9XU92</accession>
<dbReference type="InterPro" id="IPR011042">
    <property type="entry name" value="6-blade_b-propeller_TolB-like"/>
</dbReference>
<keyword evidence="4" id="KW-1003">Cell membrane</keyword>
<evidence type="ECO:0000313" key="8">
    <source>
        <dbReference type="Proteomes" id="UP000622722"/>
    </source>
</evidence>
<sequence>MMKKRIVIMFQRVSWRFYAVLILIVALISGVTVLFFRPGHLLFDDIPESDGYLSQSTVLPGVTNLSSLTFNRDDGMLYATLNSPPTLLRLSRDGDITGSQPLDFLRDAESVEYIADGQYALADEANSLIYIVSIDADMAVTILKKFHAGMFFSKKKNRGYEGLAWDEQNNRLYLGREKGSERLYSLEYHPDTQIISGVNVHNGLNQRLHLQDISGLDFDGNNLLILSDESGVLLRTQPGAEQDTVISVMHLKKGCHGLEQDIPQPEGVATDDEGNIYVVSEPDGFWKFTAVKNVIRAEE</sequence>
<evidence type="ECO:0000256" key="6">
    <source>
        <dbReference type="SAM" id="Phobius"/>
    </source>
</evidence>
<comment type="subcellular location">
    <subcellularLocation>
        <location evidence="1">Cell membrane</location>
        <topology evidence="1">Single-pass membrane protein</topology>
    </subcellularLocation>
</comment>
<dbReference type="SUPFAM" id="SSF50956">
    <property type="entry name" value="Thermostable phytase (3-phytase)"/>
    <property type="match status" value="1"/>
</dbReference>
<keyword evidence="6" id="KW-0812">Transmembrane</keyword>
<dbReference type="Pfam" id="PF06977">
    <property type="entry name" value="SdiA-regulated"/>
    <property type="match status" value="1"/>
</dbReference>
<comment type="similarity">
    <text evidence="2">Belongs to the YjiK family.</text>
</comment>
<dbReference type="Gene3D" id="2.120.10.30">
    <property type="entry name" value="TolB, C-terminal domain"/>
    <property type="match status" value="1"/>
</dbReference>
<keyword evidence="5 6" id="KW-0472">Membrane</keyword>
<dbReference type="GO" id="GO:0005886">
    <property type="term" value="C:plasma membrane"/>
    <property type="evidence" value="ECO:0007669"/>
    <property type="project" value="UniProtKB-SubCell"/>
</dbReference>
<gene>
    <name evidence="7" type="ORF">HV209_24530</name>
</gene>
<proteinExistence type="inferred from homology"/>
<dbReference type="EMBL" id="JABXPW010000010">
    <property type="protein sequence ID" value="MBA7721672.1"/>
    <property type="molecule type" value="Genomic_DNA"/>
</dbReference>